<evidence type="ECO:0000256" key="1">
    <source>
        <dbReference type="ARBA" id="ARBA00009258"/>
    </source>
</evidence>
<dbReference type="STRING" id="98765.A0A2R6NY55"/>
<dbReference type="GO" id="GO:0008650">
    <property type="term" value="F:rRNA (uridine-2'-O-)-methyltransferase activity"/>
    <property type="evidence" value="ECO:0007669"/>
    <property type="project" value="TreeGrafter"/>
</dbReference>
<dbReference type="SUPFAM" id="SSF53335">
    <property type="entry name" value="S-adenosyl-L-methionine-dependent methyltransferases"/>
    <property type="match status" value="1"/>
</dbReference>
<evidence type="ECO:0000313" key="9">
    <source>
        <dbReference type="Proteomes" id="UP000186601"/>
    </source>
</evidence>
<keyword evidence="9" id="KW-1185">Reference proteome</keyword>
<evidence type="ECO:0000256" key="2">
    <source>
        <dbReference type="ARBA" id="ARBA00022552"/>
    </source>
</evidence>
<accession>A0A2R6NY55</accession>
<dbReference type="EMBL" id="MLYV02000689">
    <property type="protein sequence ID" value="PSR79683.1"/>
    <property type="molecule type" value="Genomic_DNA"/>
</dbReference>
<dbReference type="Pfam" id="PF01728">
    <property type="entry name" value="FtsJ"/>
    <property type="match status" value="2"/>
</dbReference>
<protein>
    <recommendedName>
        <fullName evidence="6">rRNA methyltransferase 2, mitochondrial</fullName>
    </recommendedName>
</protein>
<evidence type="ECO:0000313" key="8">
    <source>
        <dbReference type="EMBL" id="PSR79683.1"/>
    </source>
</evidence>
<comment type="caution">
    <text evidence="8">The sequence shown here is derived from an EMBL/GenBank/DDBJ whole genome shotgun (WGS) entry which is preliminary data.</text>
</comment>
<evidence type="ECO:0000256" key="3">
    <source>
        <dbReference type="ARBA" id="ARBA00022603"/>
    </source>
</evidence>
<dbReference type="GO" id="GO:0005739">
    <property type="term" value="C:mitochondrion"/>
    <property type="evidence" value="ECO:0007669"/>
    <property type="project" value="TreeGrafter"/>
</dbReference>
<dbReference type="PANTHER" id="PTHR10920">
    <property type="entry name" value="RIBOSOMAL RNA METHYLTRANSFERASE"/>
    <property type="match status" value="1"/>
</dbReference>
<dbReference type="OrthoDB" id="20105at2759"/>
<proteinExistence type="inferred from homology"/>
<organism evidence="8 9">
    <name type="scientific">Hermanssonia centrifuga</name>
    <dbReference type="NCBI Taxonomy" id="98765"/>
    <lineage>
        <taxon>Eukaryota</taxon>
        <taxon>Fungi</taxon>
        <taxon>Dikarya</taxon>
        <taxon>Basidiomycota</taxon>
        <taxon>Agaricomycotina</taxon>
        <taxon>Agaricomycetes</taxon>
        <taxon>Polyporales</taxon>
        <taxon>Meruliaceae</taxon>
        <taxon>Hermanssonia</taxon>
    </lineage>
</organism>
<keyword evidence="2" id="KW-0698">rRNA processing</keyword>
<dbReference type="InterPro" id="IPR002877">
    <property type="entry name" value="RNA_MeTrfase_FtsJ_dom"/>
</dbReference>
<evidence type="ECO:0000256" key="6">
    <source>
        <dbReference type="ARBA" id="ARBA00041184"/>
    </source>
</evidence>
<evidence type="ECO:0000256" key="4">
    <source>
        <dbReference type="ARBA" id="ARBA00022679"/>
    </source>
</evidence>
<dbReference type="InterPro" id="IPR029063">
    <property type="entry name" value="SAM-dependent_MTases_sf"/>
</dbReference>
<gene>
    <name evidence="8" type="ORF">PHLCEN_2v6903</name>
</gene>
<feature type="domain" description="Ribosomal RNA methyltransferase FtsJ" evidence="7">
    <location>
        <begin position="41"/>
        <end position="94"/>
    </location>
</feature>
<dbReference type="Gene3D" id="3.40.50.150">
    <property type="entry name" value="Vaccinia Virus protein VP39"/>
    <property type="match status" value="1"/>
</dbReference>
<dbReference type="PANTHER" id="PTHR10920:SF18">
    <property type="entry name" value="RRNA METHYLTRANSFERASE 2, MITOCHONDRIAL"/>
    <property type="match status" value="1"/>
</dbReference>
<dbReference type="Proteomes" id="UP000186601">
    <property type="component" value="Unassembled WGS sequence"/>
</dbReference>
<reference evidence="8 9" key="1">
    <citation type="submission" date="2018-02" db="EMBL/GenBank/DDBJ databases">
        <title>Genome sequence of the basidiomycete white-rot fungus Phlebia centrifuga.</title>
        <authorList>
            <person name="Granchi Z."/>
            <person name="Peng M."/>
            <person name="de Vries R.P."/>
            <person name="Hilden K."/>
            <person name="Makela M.R."/>
            <person name="Grigoriev I."/>
            <person name="Riley R."/>
        </authorList>
    </citation>
    <scope>NUCLEOTIDE SEQUENCE [LARGE SCALE GENOMIC DNA]</scope>
    <source>
        <strain evidence="8 9">FBCC195</strain>
    </source>
</reference>
<comment type="similarity">
    <text evidence="1">Belongs to the class I-like SAM-binding methyltransferase superfamily. RNA methyltransferase RlmE family.</text>
</comment>
<keyword evidence="4" id="KW-0808">Transferase</keyword>
<dbReference type="AlphaFoldDB" id="A0A2R6NY55"/>
<keyword evidence="3" id="KW-0489">Methyltransferase</keyword>
<sequence length="272" mass="30503">MSFAPTLVRQSHKLPPSSRKWLQRQFKDPLVRQRASNSLHFRARSAYKLLDLDVKYKFFDYHDVRAVVDLGGAPGGWSQVVASKLGWTVEDVVGSRKLKAKKTEEEFEEFEDGFGLTDTAKSKSYGSWSTPVSDEDDEDDSLNLNKDIPNAKQPKGRGTIVSVDLLPIYPIPGVQTLQMDFLSPQTDRFINALLAEREGYGGVGKADVILSDMAANFTGNRTSDVESSLRICEAVFEFTQRHMRTAREIGRTRGGVLMYVFKSDFLIVNPAK</sequence>
<keyword evidence="5" id="KW-0949">S-adenosyl-L-methionine</keyword>
<dbReference type="InterPro" id="IPR050082">
    <property type="entry name" value="RNA_methyltr_RlmE"/>
</dbReference>
<feature type="domain" description="Ribosomal RNA methyltransferase FtsJ" evidence="7">
    <location>
        <begin position="155"/>
        <end position="245"/>
    </location>
</feature>
<name>A0A2R6NY55_9APHY</name>
<evidence type="ECO:0000259" key="7">
    <source>
        <dbReference type="Pfam" id="PF01728"/>
    </source>
</evidence>
<evidence type="ECO:0000256" key="5">
    <source>
        <dbReference type="ARBA" id="ARBA00022691"/>
    </source>
</evidence>